<reference evidence="3" key="1">
    <citation type="journal article" date="2018" name="Gigascience">
        <title>Genome assembly of the Pink Ipe (Handroanthus impetiginosus, Bignoniaceae), a highly valued, ecologically keystone Neotropical timber forest tree.</title>
        <authorList>
            <person name="Silva-Junior O.B."/>
            <person name="Grattapaglia D."/>
            <person name="Novaes E."/>
            <person name="Collevatti R.G."/>
        </authorList>
    </citation>
    <scope>NUCLEOTIDE SEQUENCE [LARGE SCALE GENOMIC DNA]</scope>
    <source>
        <strain evidence="3">cv. UFG-1</strain>
    </source>
</reference>
<keyword evidence="3" id="KW-1185">Reference proteome</keyword>
<feature type="compositionally biased region" description="Basic and acidic residues" evidence="1">
    <location>
        <begin position="199"/>
        <end position="211"/>
    </location>
</feature>
<dbReference type="AlphaFoldDB" id="A0A2G9GZK2"/>
<feature type="compositionally biased region" description="Basic and acidic residues" evidence="1">
    <location>
        <begin position="270"/>
        <end position="282"/>
    </location>
</feature>
<proteinExistence type="predicted"/>
<evidence type="ECO:0000313" key="3">
    <source>
        <dbReference type="Proteomes" id="UP000231279"/>
    </source>
</evidence>
<dbReference type="GO" id="GO:0008017">
    <property type="term" value="F:microtubule binding"/>
    <property type="evidence" value="ECO:0007669"/>
    <property type="project" value="InterPro"/>
</dbReference>
<comment type="caution">
    <text evidence="2">The sequence shown here is derived from an EMBL/GenBank/DDBJ whole genome shotgun (WGS) entry which is preliminary data.</text>
</comment>
<sequence>MISDSTAPARPVPSSEAQYESATFTASFSQNAHDSSRIMHHLQNQTIKPSGLRMPSPSLSFFSQPKPSVLHDLTLRNAETDVCGFQKPRNLILQDGLRRTTKADISSNALSSMTEYMASPYVSAGDLIKSNLKRKSIQKFQDHSKNNITERILKEEAALQKVDIEVPSQSGSDKQVMGDGFYKEFKDNYPVKSESCGSEGRRPEVRSERSYAIHESETISVTDAPHKEKNTSNLLVLNHGAIKGTQSGDAFDHRVQNSLEMWSDWEETCKPDSHESNKEQTDLFRYSPGDTDKRTHEGKNLLKTIERASEQRGASQKNGSCYVGNASVEALEHERVMAENSYIGSKNLHADLLKEAAFTEVLPGNLQAPDAHTQNALCASTIGSSKNSINLISEVADDTEQSGKCSEIADDTKPSGKCSEVPDICTKIEIDSHRYARLITSDGLSPEKQICPQKSQQGKGVEKLLCEVPERKAGNEVIEAKTATPQPPGKMHDCSSDKMIRPVVSRELGPVDNILSFERQNDLISTTLDRDGRHQGNDKFDASLSETLISFVAAVGRAQDDGDFRSNESGNVLLKNSDSVNCSNNPHQDAHSQRTETDYNSSFRGSRTSEVSLKNTPGKVAEVGLIIQDGSANNWLISTMSIKESESDMDNLSNVRDSRTGLVRLSESNMSNKQSQHFVSDNAEFVAENLAYGNEGLHFEDCLLTRSLADESCEDIALGSVEDSVTEQNEILLTSLENPRVSVQESPFKHEICNDACLTRGQSPVADTIADSSRFKPTEVCEGTNNSFNGPHPELELKVEAALEPTNNNGDGVNEKSCSFVLPRNAIPFSDEWLAAIEAAGEDVLTRKGGAVQNSPPDKSLPEPSPWSPVKRKNNPIGPFDCTKKFSNIPPSDS</sequence>
<protein>
    <submittedName>
        <fullName evidence="2">Uncharacterized protein</fullName>
    </submittedName>
</protein>
<feature type="region of interest" description="Disordered" evidence="1">
    <location>
        <begin position="560"/>
        <end position="611"/>
    </location>
</feature>
<dbReference type="PANTHER" id="PTHR33737">
    <property type="entry name" value="OS05G0121800 PROTEIN"/>
    <property type="match status" value="1"/>
</dbReference>
<name>A0A2G9GZK2_9LAMI</name>
<dbReference type="InterPro" id="IPR045882">
    <property type="entry name" value="GPT1/2"/>
</dbReference>
<feature type="compositionally biased region" description="Basic and acidic residues" evidence="1">
    <location>
        <begin position="588"/>
        <end position="597"/>
    </location>
</feature>
<feature type="region of interest" description="Disordered" evidence="1">
    <location>
        <begin position="192"/>
        <end position="211"/>
    </location>
</feature>
<organism evidence="2 3">
    <name type="scientific">Handroanthus impetiginosus</name>
    <dbReference type="NCBI Taxonomy" id="429701"/>
    <lineage>
        <taxon>Eukaryota</taxon>
        <taxon>Viridiplantae</taxon>
        <taxon>Streptophyta</taxon>
        <taxon>Embryophyta</taxon>
        <taxon>Tracheophyta</taxon>
        <taxon>Spermatophyta</taxon>
        <taxon>Magnoliopsida</taxon>
        <taxon>eudicotyledons</taxon>
        <taxon>Gunneridae</taxon>
        <taxon>Pentapetalae</taxon>
        <taxon>asterids</taxon>
        <taxon>lamiids</taxon>
        <taxon>Lamiales</taxon>
        <taxon>Bignoniaceae</taxon>
        <taxon>Crescentiina</taxon>
        <taxon>Tabebuia alliance</taxon>
        <taxon>Handroanthus</taxon>
    </lineage>
</organism>
<feature type="region of interest" description="Disordered" evidence="1">
    <location>
        <begin position="847"/>
        <end position="894"/>
    </location>
</feature>
<accession>A0A2G9GZK2</accession>
<dbReference type="PANTHER" id="PTHR33737:SF19">
    <property type="entry name" value="BNAA10G12980D PROTEIN"/>
    <property type="match status" value="1"/>
</dbReference>
<dbReference type="OrthoDB" id="1931260at2759"/>
<feature type="compositionally biased region" description="Polar residues" evidence="1">
    <location>
        <begin position="567"/>
        <end position="587"/>
    </location>
</feature>
<evidence type="ECO:0000256" key="1">
    <source>
        <dbReference type="SAM" id="MobiDB-lite"/>
    </source>
</evidence>
<dbReference type="Proteomes" id="UP000231279">
    <property type="component" value="Unassembled WGS sequence"/>
</dbReference>
<feature type="compositionally biased region" description="Polar residues" evidence="1">
    <location>
        <begin position="598"/>
        <end position="611"/>
    </location>
</feature>
<dbReference type="EMBL" id="NKXS01003154">
    <property type="protein sequence ID" value="PIN10701.1"/>
    <property type="molecule type" value="Genomic_DNA"/>
</dbReference>
<feature type="compositionally biased region" description="Polar residues" evidence="1">
    <location>
        <begin position="885"/>
        <end position="894"/>
    </location>
</feature>
<gene>
    <name evidence="2" type="ORF">CDL12_16699</name>
</gene>
<feature type="region of interest" description="Disordered" evidence="1">
    <location>
        <begin position="270"/>
        <end position="296"/>
    </location>
</feature>
<evidence type="ECO:0000313" key="2">
    <source>
        <dbReference type="EMBL" id="PIN10701.1"/>
    </source>
</evidence>